<feature type="compositionally biased region" description="Polar residues" evidence="6">
    <location>
        <begin position="255"/>
        <end position="292"/>
    </location>
</feature>
<dbReference type="OrthoDB" id="10262320at2759"/>
<comment type="similarity">
    <text evidence="2">Belongs to the SLA2 family.</text>
</comment>
<dbReference type="InterPro" id="IPR035964">
    <property type="entry name" value="I/LWEQ_dom_sf"/>
</dbReference>
<dbReference type="STRING" id="5486.A0A367YHR7"/>
<dbReference type="CDD" id="cd17007">
    <property type="entry name" value="ANTH_N_Sla2p"/>
    <property type="match status" value="1"/>
</dbReference>
<dbReference type="GO" id="GO:0030479">
    <property type="term" value="C:actin cortical patch"/>
    <property type="evidence" value="ECO:0007669"/>
    <property type="project" value="TreeGrafter"/>
</dbReference>
<dbReference type="GO" id="GO:0051015">
    <property type="term" value="F:actin filament binding"/>
    <property type="evidence" value="ECO:0007669"/>
    <property type="project" value="TreeGrafter"/>
</dbReference>
<dbReference type="PROSITE" id="PS50942">
    <property type="entry name" value="ENTH"/>
    <property type="match status" value="1"/>
</dbReference>
<dbReference type="SUPFAM" id="SSF109885">
    <property type="entry name" value="I/LWEQ domain"/>
    <property type="match status" value="1"/>
</dbReference>
<dbReference type="FunFam" id="1.25.40.90:FF:000012">
    <property type="entry name" value="Huntingtin interacting protein 1-related"/>
    <property type="match status" value="1"/>
</dbReference>
<dbReference type="SMART" id="SM00307">
    <property type="entry name" value="ILWEQ"/>
    <property type="match status" value="1"/>
</dbReference>
<evidence type="ECO:0000259" key="8">
    <source>
        <dbReference type="PROSITE" id="PS50945"/>
    </source>
</evidence>
<feature type="domain" description="I/LWEQ" evidence="8">
    <location>
        <begin position="802"/>
        <end position="1042"/>
    </location>
</feature>
<comment type="caution">
    <text evidence="9">The sequence shown here is derived from an EMBL/GenBank/DDBJ whole genome shotgun (WGS) entry which is preliminary data.</text>
</comment>
<evidence type="ECO:0000256" key="1">
    <source>
        <dbReference type="ARBA" id="ARBA00004496"/>
    </source>
</evidence>
<dbReference type="GO" id="GO:0043325">
    <property type="term" value="F:phosphatidylinositol-3,4-bisphosphate binding"/>
    <property type="evidence" value="ECO:0007669"/>
    <property type="project" value="TreeGrafter"/>
</dbReference>
<dbReference type="EMBL" id="QLNQ01000020">
    <property type="protein sequence ID" value="RCK65414.1"/>
    <property type="molecule type" value="Genomic_DNA"/>
</dbReference>
<dbReference type="GO" id="GO:0048268">
    <property type="term" value="P:clathrin coat assembly"/>
    <property type="evidence" value="ECO:0007669"/>
    <property type="project" value="TreeGrafter"/>
</dbReference>
<dbReference type="AlphaFoldDB" id="A0A367YHR7"/>
<dbReference type="Gene3D" id="1.20.1410.10">
    <property type="entry name" value="I/LWEQ domain"/>
    <property type="match status" value="1"/>
</dbReference>
<keyword evidence="3" id="KW-0963">Cytoplasm</keyword>
<evidence type="ECO:0000313" key="9">
    <source>
        <dbReference type="EMBL" id="RCK65414.1"/>
    </source>
</evidence>
<proteinExistence type="inferred from homology"/>
<dbReference type="GO" id="GO:0030136">
    <property type="term" value="C:clathrin-coated vesicle"/>
    <property type="evidence" value="ECO:0007669"/>
    <property type="project" value="TreeGrafter"/>
</dbReference>
<comment type="subcellular location">
    <subcellularLocation>
        <location evidence="1">Cytoplasm</location>
    </subcellularLocation>
</comment>
<evidence type="ECO:0000256" key="2">
    <source>
        <dbReference type="ARBA" id="ARBA00010135"/>
    </source>
</evidence>
<feature type="coiled-coil region" evidence="5">
    <location>
        <begin position="393"/>
        <end position="606"/>
    </location>
</feature>
<dbReference type="GO" id="GO:0007015">
    <property type="term" value="P:actin filament organization"/>
    <property type="evidence" value="ECO:0007669"/>
    <property type="project" value="TreeGrafter"/>
</dbReference>
<name>A0A367YHR7_9ASCO</name>
<keyword evidence="4" id="KW-0009">Actin-binding</keyword>
<dbReference type="PANTHER" id="PTHR10407:SF15">
    <property type="entry name" value="HUNTINGTIN INTERACTING PROTEIN 1"/>
    <property type="match status" value="1"/>
</dbReference>
<keyword evidence="10" id="KW-1185">Reference proteome</keyword>
<dbReference type="Gene3D" id="1.25.40.90">
    <property type="match status" value="1"/>
</dbReference>
<reference evidence="9 10" key="1">
    <citation type="submission" date="2018-06" db="EMBL/GenBank/DDBJ databases">
        <title>Whole genome sequencing of Candida tropicalis (genome annotated by CSBL at Korea University).</title>
        <authorList>
            <person name="Ahn J."/>
        </authorList>
    </citation>
    <scope>NUCLEOTIDE SEQUENCE [LARGE SCALE GENOMIC DNA]</scope>
    <source>
        <strain evidence="9 10">ATCC 20962</strain>
    </source>
</reference>
<evidence type="ECO:0000313" key="10">
    <source>
        <dbReference type="Proteomes" id="UP000253472"/>
    </source>
</evidence>
<dbReference type="GO" id="GO:0032051">
    <property type="term" value="F:clathrin light chain binding"/>
    <property type="evidence" value="ECO:0007669"/>
    <property type="project" value="TreeGrafter"/>
</dbReference>
<evidence type="ECO:0000256" key="4">
    <source>
        <dbReference type="ARBA" id="ARBA00023203"/>
    </source>
</evidence>
<feature type="domain" description="ENTH" evidence="7">
    <location>
        <begin position="1"/>
        <end position="128"/>
    </location>
</feature>
<accession>A0A367YHR7</accession>
<dbReference type="Pfam" id="PF01608">
    <property type="entry name" value="I_LWEQ"/>
    <property type="match status" value="1"/>
</dbReference>
<dbReference type="InterPro" id="IPR008942">
    <property type="entry name" value="ENTH_VHS"/>
</dbReference>
<dbReference type="Proteomes" id="UP000253472">
    <property type="component" value="Unassembled WGS sequence"/>
</dbReference>
<evidence type="ECO:0000256" key="5">
    <source>
        <dbReference type="SAM" id="Coils"/>
    </source>
</evidence>
<dbReference type="SUPFAM" id="SSF90257">
    <property type="entry name" value="Myosin rod fragments"/>
    <property type="match status" value="1"/>
</dbReference>
<dbReference type="GO" id="GO:0035615">
    <property type="term" value="F:clathrin adaptor activity"/>
    <property type="evidence" value="ECO:0007669"/>
    <property type="project" value="TreeGrafter"/>
</dbReference>
<keyword evidence="5" id="KW-0175">Coiled coil</keyword>
<dbReference type="GO" id="GO:0006897">
    <property type="term" value="P:endocytosis"/>
    <property type="evidence" value="ECO:0007669"/>
    <property type="project" value="InterPro"/>
</dbReference>
<evidence type="ECO:0000259" key="7">
    <source>
        <dbReference type="PROSITE" id="PS50942"/>
    </source>
</evidence>
<dbReference type="InterPro" id="IPR011417">
    <property type="entry name" value="ANTH_dom"/>
</dbReference>
<evidence type="ECO:0000256" key="3">
    <source>
        <dbReference type="ARBA" id="ARBA00022490"/>
    </source>
</evidence>
<dbReference type="InterPro" id="IPR002558">
    <property type="entry name" value="ILWEQ_dom"/>
</dbReference>
<gene>
    <name evidence="9" type="primary">end4</name>
    <name evidence="9" type="ORF">Cantr_01154</name>
</gene>
<organism evidence="9 10">
    <name type="scientific">Candida viswanathii</name>
    <dbReference type="NCBI Taxonomy" id="5486"/>
    <lineage>
        <taxon>Eukaryota</taxon>
        <taxon>Fungi</taxon>
        <taxon>Dikarya</taxon>
        <taxon>Ascomycota</taxon>
        <taxon>Saccharomycotina</taxon>
        <taxon>Pichiomycetes</taxon>
        <taxon>Debaryomycetaceae</taxon>
        <taxon>Candida/Lodderomyces clade</taxon>
        <taxon>Candida</taxon>
    </lineage>
</organism>
<protein>
    <submittedName>
        <fullName evidence="9">Endocytosis protein end4</fullName>
    </submittedName>
</protein>
<dbReference type="SMART" id="SM00273">
    <property type="entry name" value="ENTH"/>
    <property type="match status" value="1"/>
</dbReference>
<dbReference type="InterPro" id="IPR030224">
    <property type="entry name" value="Sla2_fam"/>
</dbReference>
<feature type="region of interest" description="Disordered" evidence="6">
    <location>
        <begin position="255"/>
        <end position="306"/>
    </location>
</feature>
<dbReference type="PROSITE" id="PS50945">
    <property type="entry name" value="I_LWEQ"/>
    <property type="match status" value="1"/>
</dbReference>
<dbReference type="GO" id="GO:0080025">
    <property type="term" value="F:phosphatidylinositol-3,5-bisphosphate binding"/>
    <property type="evidence" value="ECO:0007669"/>
    <property type="project" value="TreeGrafter"/>
</dbReference>
<dbReference type="InterPro" id="IPR013809">
    <property type="entry name" value="ENTH"/>
</dbReference>
<evidence type="ECO:0000256" key="6">
    <source>
        <dbReference type="SAM" id="MobiDB-lite"/>
    </source>
</evidence>
<sequence>MSRAEVDLQTSVKKACNNDEVPPKRKHVRACIVYTWDHKNSRAFWNAVKIQPLQSNEVQLFKALIMIHKVLQEGHPNTLKDGYRNRDFISSLGTVFPSHGSSYGRLINQYDRYILQKLDFHRNNPGFNGTFEYEEYISLRTVSDPNEGYEALLQLMDLQDLINDLQKLVFATINQSRTNLCKVSALVPLIAESYGIYKFCISMLRAMYQQLGEDEAMTGLVERFDSQHFMLRDFYTDCHAIKFLTSLVTIPRLPNSTPNVKVTDDGQQISRPVSVNASDRSVTPQLSSQPTAAMQDFAPPPNPPPVEQLVSQQTGFLYQQQQEQERIQQQLELQRQQQLQQQQEQQRLFEQQQQEQERRFLQEQQLLQAQQTQQHQGRVSELEHDLLMFKNQYDNDQQLLQQYDSRVKSLENEMTAINSTATQQIASKDEQIKNLDDQISNWTKKYESLAKLYSQLRQEHLNLLAKFKKIQQKISSAQESILKKEKLEKDLKAKNVELADLIRERDRARLDLDRLKASKDQDIEKLEAQVRELNMSAQESGKLQNLNLSSIMAKHEAEMDKLKNQLADRELKLGSLGGAEELQNKLKEAEMELLITNESLDNALAELHRTKEDQDDIINAQIDHILLSNVEKFKNLIDIFLENNIKSVIDSKHELSTPIQAGNLNATPEYLLSILEICSDTATDFATTFNGYIAEDRNEDESNFSDIILSSSTLTTAINDVMLNAKGLSSSIPATQEAKIVDLTNEILDETIAYFQSLKSESLNKFSDVDDKIDAVIDGNFELQTILKNLVQFVETLRSNAGITKFKGNLEDLVNDEMEQTAQTISLASKFLNDLMSNANIYGGNLEVHEMLLEAAKLVTQAVEGLIKSSVASQKEIVAKGKGTQSVTDFYKKNSRWTEGLISASKAVAGATNVLIHTADGVLKQSNSHEELIVASKEVAASTAQLVAASRVKANFVSKAQDNLESSSSDVTRACKSLVDKVQSLLTKESERVTDVDLSKLTPYEGKTLEMEQQVEILKLENSLIAARKRLGEIRKHGYKDDGSDDEE</sequence>
<dbReference type="SUPFAM" id="SSF48464">
    <property type="entry name" value="ENTH/VHS domain"/>
    <property type="match status" value="1"/>
</dbReference>
<dbReference type="Pfam" id="PF07651">
    <property type="entry name" value="ANTH"/>
    <property type="match status" value="1"/>
</dbReference>
<feature type="coiled-coil region" evidence="5">
    <location>
        <begin position="317"/>
        <end position="359"/>
    </location>
</feature>
<dbReference type="PANTHER" id="PTHR10407">
    <property type="entry name" value="HUNTINGTIN INTERACTING PROTEIN 1"/>
    <property type="match status" value="1"/>
</dbReference>